<comment type="caution">
    <text evidence="1">The sequence shown here is derived from an EMBL/GenBank/DDBJ whole genome shotgun (WGS) entry which is preliminary data.</text>
</comment>
<name>X1UYN2_9ZZZZ</name>
<gene>
    <name evidence="1" type="ORF">S12H4_44908</name>
</gene>
<protein>
    <recommendedName>
        <fullName evidence="2">MnmE helical domain-containing protein</fullName>
    </recommendedName>
</protein>
<dbReference type="Gene3D" id="1.20.120.430">
    <property type="entry name" value="tRNA modification GTPase MnmE domain 2"/>
    <property type="match status" value="1"/>
</dbReference>
<organism evidence="1">
    <name type="scientific">marine sediment metagenome</name>
    <dbReference type="NCBI Taxonomy" id="412755"/>
    <lineage>
        <taxon>unclassified sequences</taxon>
        <taxon>metagenomes</taxon>
        <taxon>ecological metagenomes</taxon>
    </lineage>
</organism>
<dbReference type="EMBL" id="BARW01027713">
    <property type="protein sequence ID" value="GAJ04996.1"/>
    <property type="molecule type" value="Genomic_DNA"/>
</dbReference>
<evidence type="ECO:0000313" key="1">
    <source>
        <dbReference type="EMBL" id="GAJ04996.1"/>
    </source>
</evidence>
<dbReference type="AlphaFoldDB" id="X1UYN2"/>
<proteinExistence type="predicted"/>
<evidence type="ECO:0008006" key="2">
    <source>
        <dbReference type="Google" id="ProtNLM"/>
    </source>
</evidence>
<accession>X1UYN2</accession>
<sequence length="50" mass="5597">MTEVGLKRKITYDFLTIDLKDVLDSLGEITGDAISDETVNDIFSRFCIGK</sequence>
<dbReference type="InterPro" id="IPR027368">
    <property type="entry name" value="MnmE_dom2"/>
</dbReference>
<reference evidence="1" key="1">
    <citation type="journal article" date="2014" name="Front. Microbiol.">
        <title>High frequency of phylogenetically diverse reductive dehalogenase-homologous genes in deep subseafloor sedimentary metagenomes.</title>
        <authorList>
            <person name="Kawai M."/>
            <person name="Futagami T."/>
            <person name="Toyoda A."/>
            <person name="Takaki Y."/>
            <person name="Nishi S."/>
            <person name="Hori S."/>
            <person name="Arai W."/>
            <person name="Tsubouchi T."/>
            <person name="Morono Y."/>
            <person name="Uchiyama I."/>
            <person name="Ito T."/>
            <person name="Fujiyama A."/>
            <person name="Inagaki F."/>
            <person name="Takami H."/>
        </authorList>
    </citation>
    <scope>NUCLEOTIDE SEQUENCE</scope>
    <source>
        <strain evidence="1">Expedition CK06-06</strain>
    </source>
</reference>
<dbReference type="SUPFAM" id="SSF116878">
    <property type="entry name" value="TrmE connector domain"/>
    <property type="match status" value="1"/>
</dbReference>